<dbReference type="AlphaFoldDB" id="A0A5B1LLS6"/>
<reference evidence="1 2" key="2">
    <citation type="submission" date="2019-09" db="EMBL/GenBank/DDBJ databases">
        <authorList>
            <person name="Jin C."/>
        </authorList>
    </citation>
    <scope>NUCLEOTIDE SEQUENCE [LARGE SCALE GENOMIC DNA]</scope>
    <source>
        <strain evidence="1 2">BN130099</strain>
    </source>
</reference>
<reference evidence="1 2" key="1">
    <citation type="submission" date="2019-09" db="EMBL/GenBank/DDBJ databases">
        <title>Nocardioides panacisoli sp. nov., isolated from the soil of a ginseng field.</title>
        <authorList>
            <person name="Cho C."/>
        </authorList>
    </citation>
    <scope>NUCLEOTIDE SEQUENCE [LARGE SCALE GENOMIC DNA]</scope>
    <source>
        <strain evidence="1 2">BN130099</strain>
    </source>
</reference>
<proteinExistence type="predicted"/>
<keyword evidence="2" id="KW-1185">Reference proteome</keyword>
<dbReference type="Proteomes" id="UP000325003">
    <property type="component" value="Unassembled WGS sequence"/>
</dbReference>
<sequence length="62" mass="6781">MNLDNPIAVRLVVDAGCTPLRGVVEYDDRPAAEFQGMLQLMELLGRLAEAENPTPHNSRTSS</sequence>
<name>A0A5B1LLS6_9ACTN</name>
<comment type="caution">
    <text evidence="1">The sequence shown here is derived from an EMBL/GenBank/DDBJ whole genome shotgun (WGS) entry which is preliminary data.</text>
</comment>
<dbReference type="RefSeq" id="WP_149727186.1">
    <property type="nucleotide sequence ID" value="NZ_VUJV01000001.1"/>
</dbReference>
<evidence type="ECO:0000313" key="2">
    <source>
        <dbReference type="Proteomes" id="UP000325003"/>
    </source>
</evidence>
<evidence type="ECO:0000313" key="1">
    <source>
        <dbReference type="EMBL" id="KAA1421725.1"/>
    </source>
</evidence>
<gene>
    <name evidence="1" type="ORF">F0U44_05485</name>
</gene>
<protein>
    <submittedName>
        <fullName evidence="1">Uncharacterized protein</fullName>
    </submittedName>
</protein>
<organism evidence="1 2">
    <name type="scientific">Nocardioides humilatus</name>
    <dbReference type="NCBI Taxonomy" id="2607660"/>
    <lineage>
        <taxon>Bacteria</taxon>
        <taxon>Bacillati</taxon>
        <taxon>Actinomycetota</taxon>
        <taxon>Actinomycetes</taxon>
        <taxon>Propionibacteriales</taxon>
        <taxon>Nocardioidaceae</taxon>
        <taxon>Nocardioides</taxon>
    </lineage>
</organism>
<dbReference type="EMBL" id="VUJV01000001">
    <property type="protein sequence ID" value="KAA1421725.1"/>
    <property type="molecule type" value="Genomic_DNA"/>
</dbReference>
<accession>A0A5B1LLS6</accession>